<proteinExistence type="predicted"/>
<accession>A0AAQ4E5F5</accession>
<comment type="caution">
    <text evidence="1">The sequence shown here is derived from an EMBL/GenBank/DDBJ whole genome shotgun (WGS) entry which is preliminary data.</text>
</comment>
<evidence type="ECO:0000313" key="2">
    <source>
        <dbReference type="Proteomes" id="UP001321473"/>
    </source>
</evidence>
<keyword evidence="2" id="KW-1185">Reference proteome</keyword>
<sequence length="68" mass="7375">MHRSKRTSFRASIDAATCPQNGKRSGLLPCVCSCLCAIACRDSPRFRVRAAMRSILRNSDCLVNAGSS</sequence>
<evidence type="ECO:0000313" key="1">
    <source>
        <dbReference type="EMBL" id="KAK8769923.1"/>
    </source>
</evidence>
<gene>
    <name evidence="1" type="ORF">V5799_013618</name>
</gene>
<dbReference type="EMBL" id="JARKHS020021883">
    <property type="protein sequence ID" value="KAK8769923.1"/>
    <property type="molecule type" value="Genomic_DNA"/>
</dbReference>
<dbReference type="AlphaFoldDB" id="A0AAQ4E5F5"/>
<organism evidence="1 2">
    <name type="scientific">Amblyomma americanum</name>
    <name type="common">Lone star tick</name>
    <dbReference type="NCBI Taxonomy" id="6943"/>
    <lineage>
        <taxon>Eukaryota</taxon>
        <taxon>Metazoa</taxon>
        <taxon>Ecdysozoa</taxon>
        <taxon>Arthropoda</taxon>
        <taxon>Chelicerata</taxon>
        <taxon>Arachnida</taxon>
        <taxon>Acari</taxon>
        <taxon>Parasitiformes</taxon>
        <taxon>Ixodida</taxon>
        <taxon>Ixodoidea</taxon>
        <taxon>Ixodidae</taxon>
        <taxon>Amblyomminae</taxon>
        <taxon>Amblyomma</taxon>
    </lineage>
</organism>
<dbReference type="Proteomes" id="UP001321473">
    <property type="component" value="Unassembled WGS sequence"/>
</dbReference>
<name>A0AAQ4E5F5_AMBAM</name>
<protein>
    <submittedName>
        <fullName evidence="1">Uncharacterized protein</fullName>
    </submittedName>
</protein>
<reference evidence="1 2" key="1">
    <citation type="journal article" date="2023" name="Arcadia Sci">
        <title>De novo assembly of a long-read Amblyomma americanum tick genome.</title>
        <authorList>
            <person name="Chou S."/>
            <person name="Poskanzer K.E."/>
            <person name="Rollins M."/>
            <person name="Thuy-Boun P.S."/>
        </authorList>
    </citation>
    <scope>NUCLEOTIDE SEQUENCE [LARGE SCALE GENOMIC DNA]</scope>
    <source>
        <strain evidence="1">F_SG_1</strain>
        <tissue evidence="1">Salivary glands</tissue>
    </source>
</reference>